<dbReference type="PANTHER" id="PTHR21662:SF59">
    <property type="entry name" value="RECEPTOR PROTEIN-TYROSINE KINASE"/>
    <property type="match status" value="1"/>
</dbReference>
<dbReference type="AlphaFoldDB" id="A0A2G5TCH1"/>
<keyword evidence="4" id="KW-1185">Reference proteome</keyword>
<proteinExistence type="predicted"/>
<comment type="caution">
    <text evidence="3">The sequence shown here is derived from an EMBL/GenBank/DDBJ whole genome shotgun (WGS) entry which is preliminary data.</text>
</comment>
<dbReference type="InterPro" id="IPR053079">
    <property type="entry name" value="SPS2_domain"/>
</dbReference>
<gene>
    <name evidence="3" type="primary">Cnig_chr_V.g17946</name>
    <name evidence="3" type="ORF">B9Z55_017946</name>
</gene>
<reference evidence="4" key="1">
    <citation type="submission" date="2017-10" db="EMBL/GenBank/DDBJ databases">
        <title>Rapid genome shrinkage in a self-fertile nematode reveals novel sperm competition proteins.</title>
        <authorList>
            <person name="Yin D."/>
            <person name="Schwarz E.M."/>
            <person name="Thomas C.G."/>
            <person name="Felde R.L."/>
            <person name="Korf I.F."/>
            <person name="Cutter A.D."/>
            <person name="Schartner C.M."/>
            <person name="Ralston E.J."/>
            <person name="Meyer B.J."/>
            <person name="Haag E.S."/>
        </authorList>
    </citation>
    <scope>NUCLEOTIDE SEQUENCE [LARGE SCALE GENOMIC DNA]</scope>
    <source>
        <strain evidence="4">JU1422</strain>
    </source>
</reference>
<dbReference type="InterPro" id="IPR000494">
    <property type="entry name" value="Rcpt_L-dom"/>
</dbReference>
<sequence length="347" mass="38728">MYKNLIFLIFLFIFCYFASAQNGIVVEQEFVKKGCNSTCIYREERITSKTISNFPKNCFTLCGYLVINNLTDLSEKQLLALFENAKVLIGGLTIFDTNYTTGSFLAGLEAIDCMYDSGVEWVSNMKMTELGLTNLKNVTCNDFTISDNSKMTKLNMPKFENYQGTKNLVISRLASNFCMSGDEIKGFSTTTTVPATVEITGKLCDFVKSDKTCTKDISDGCTDFYGDLTIGPNFADLEKLKSLETIIGTLFLNGTTFVDLSIFENLHYVIQIDQKKSALKVEGNKMLSSTLFPSLKRIFSTAALESVIFKNNNENLKSDPMTCYTIRNSIMPSSLWVPDFDGNSCGE</sequence>
<dbReference type="OrthoDB" id="5789728at2759"/>
<keyword evidence="1" id="KW-0732">Signal</keyword>
<feature type="signal peptide" evidence="1">
    <location>
        <begin position="1"/>
        <end position="20"/>
    </location>
</feature>
<feature type="chain" id="PRO_5013882363" description="Receptor L-domain domain-containing protein" evidence="1">
    <location>
        <begin position="21"/>
        <end position="347"/>
    </location>
</feature>
<dbReference type="EMBL" id="PDUG01000005">
    <property type="protein sequence ID" value="PIC24746.1"/>
    <property type="molecule type" value="Genomic_DNA"/>
</dbReference>
<dbReference type="Pfam" id="PF01030">
    <property type="entry name" value="Recep_L_domain"/>
    <property type="match status" value="2"/>
</dbReference>
<organism evidence="3 4">
    <name type="scientific">Caenorhabditis nigoni</name>
    <dbReference type="NCBI Taxonomy" id="1611254"/>
    <lineage>
        <taxon>Eukaryota</taxon>
        <taxon>Metazoa</taxon>
        <taxon>Ecdysozoa</taxon>
        <taxon>Nematoda</taxon>
        <taxon>Chromadorea</taxon>
        <taxon>Rhabditida</taxon>
        <taxon>Rhabditina</taxon>
        <taxon>Rhabditomorpha</taxon>
        <taxon>Rhabditoidea</taxon>
        <taxon>Rhabditidae</taxon>
        <taxon>Peloderinae</taxon>
        <taxon>Caenorhabditis</taxon>
    </lineage>
</organism>
<protein>
    <recommendedName>
        <fullName evidence="2">Receptor L-domain domain-containing protein</fullName>
    </recommendedName>
</protein>
<dbReference type="Gene3D" id="3.80.20.20">
    <property type="entry name" value="Receptor L-domain"/>
    <property type="match status" value="2"/>
</dbReference>
<dbReference type="InterPro" id="IPR036941">
    <property type="entry name" value="Rcpt_L-dom_sf"/>
</dbReference>
<dbReference type="SUPFAM" id="SSF52058">
    <property type="entry name" value="L domain-like"/>
    <property type="match status" value="2"/>
</dbReference>
<evidence type="ECO:0000256" key="1">
    <source>
        <dbReference type="SAM" id="SignalP"/>
    </source>
</evidence>
<feature type="domain" description="Receptor L-domain" evidence="2">
    <location>
        <begin position="57"/>
        <end position="152"/>
    </location>
</feature>
<evidence type="ECO:0000259" key="2">
    <source>
        <dbReference type="Pfam" id="PF01030"/>
    </source>
</evidence>
<dbReference type="Proteomes" id="UP000230233">
    <property type="component" value="Chromosome V"/>
</dbReference>
<evidence type="ECO:0000313" key="3">
    <source>
        <dbReference type="EMBL" id="PIC24746.1"/>
    </source>
</evidence>
<accession>A0A2G5TCH1</accession>
<feature type="domain" description="Receptor L-domain" evidence="2">
    <location>
        <begin position="220"/>
        <end position="314"/>
    </location>
</feature>
<name>A0A2G5TCH1_9PELO</name>
<dbReference type="PANTHER" id="PTHR21662">
    <property type="entry name" value="RECEPTOR PROTEIN-TYROSINE KINASE"/>
    <property type="match status" value="1"/>
</dbReference>
<evidence type="ECO:0000313" key="4">
    <source>
        <dbReference type="Proteomes" id="UP000230233"/>
    </source>
</evidence>